<dbReference type="InterPro" id="IPR002994">
    <property type="entry name" value="Surf1/Shy1"/>
</dbReference>
<evidence type="ECO:0000313" key="7">
    <source>
        <dbReference type="EMBL" id="MFC3678049.1"/>
    </source>
</evidence>
<keyword evidence="8" id="KW-1185">Reference proteome</keyword>
<dbReference type="EMBL" id="JBHRYJ010000006">
    <property type="protein sequence ID" value="MFC3678049.1"/>
    <property type="molecule type" value="Genomic_DNA"/>
</dbReference>
<sequence>MKILGSRPALWPTVFTIPALVVLVALGTWQVQRLFWKLDLIHTVEAGMAAPAAELPAAPFDVDSWNYRHVIVRGAFDNAHEFHLLAHSRNGNFGYQVLVPFKRSDAPGWVIVDRGWIPTGKKQQDTRREGLIEGETTVHGVAHKTWAAGPFTPVNDVPRNLWFYPDVAAMARLAGIDGTVPPLLVDADTTPVPGGWPQGGQTRVEFPNNHLSYAVTWYGGAIVLCFIYVIWHRKRAQEEAAAAADADAGGTPQA</sequence>
<accession>A0ABV7VLF7</accession>
<evidence type="ECO:0000256" key="2">
    <source>
        <dbReference type="ARBA" id="ARBA00007165"/>
    </source>
</evidence>
<dbReference type="Proteomes" id="UP001595711">
    <property type="component" value="Unassembled WGS sequence"/>
</dbReference>
<reference evidence="8" key="1">
    <citation type="journal article" date="2019" name="Int. J. Syst. Evol. Microbiol.">
        <title>The Global Catalogue of Microorganisms (GCM) 10K type strain sequencing project: providing services to taxonomists for standard genome sequencing and annotation.</title>
        <authorList>
            <consortium name="The Broad Institute Genomics Platform"/>
            <consortium name="The Broad Institute Genome Sequencing Center for Infectious Disease"/>
            <person name="Wu L."/>
            <person name="Ma J."/>
        </authorList>
    </citation>
    <scope>NUCLEOTIDE SEQUENCE [LARGE SCALE GENOMIC DNA]</scope>
    <source>
        <strain evidence="8">KCTC 42182</strain>
    </source>
</reference>
<evidence type="ECO:0000256" key="1">
    <source>
        <dbReference type="ARBA" id="ARBA00004370"/>
    </source>
</evidence>
<keyword evidence="5 6" id="KW-0472">Membrane</keyword>
<feature type="transmembrane region" description="Helical" evidence="6">
    <location>
        <begin position="211"/>
        <end position="231"/>
    </location>
</feature>
<name>A0ABV7VLF7_9PROT</name>
<gene>
    <name evidence="7" type="ORF">ACFOOQ_21020</name>
</gene>
<evidence type="ECO:0000256" key="6">
    <source>
        <dbReference type="RuleBase" id="RU363076"/>
    </source>
</evidence>
<keyword evidence="3 6" id="KW-0812">Transmembrane</keyword>
<evidence type="ECO:0000256" key="3">
    <source>
        <dbReference type="ARBA" id="ARBA00022692"/>
    </source>
</evidence>
<protein>
    <recommendedName>
        <fullName evidence="6">SURF1-like protein</fullName>
    </recommendedName>
</protein>
<evidence type="ECO:0000313" key="8">
    <source>
        <dbReference type="Proteomes" id="UP001595711"/>
    </source>
</evidence>
<feature type="transmembrane region" description="Helical" evidence="6">
    <location>
        <begin position="9"/>
        <end position="29"/>
    </location>
</feature>
<keyword evidence="4 6" id="KW-1133">Transmembrane helix</keyword>
<comment type="similarity">
    <text evidence="2 6">Belongs to the SURF1 family.</text>
</comment>
<dbReference type="PANTHER" id="PTHR23427:SF2">
    <property type="entry name" value="SURFEIT LOCUS PROTEIN 1"/>
    <property type="match status" value="1"/>
</dbReference>
<dbReference type="PANTHER" id="PTHR23427">
    <property type="entry name" value="SURFEIT LOCUS PROTEIN"/>
    <property type="match status" value="1"/>
</dbReference>
<evidence type="ECO:0000256" key="4">
    <source>
        <dbReference type="ARBA" id="ARBA00022989"/>
    </source>
</evidence>
<comment type="subcellular location">
    <subcellularLocation>
        <location evidence="6">Cell membrane</location>
        <topology evidence="6">Multi-pass membrane protein</topology>
    </subcellularLocation>
    <subcellularLocation>
        <location evidence="1">Membrane</location>
    </subcellularLocation>
</comment>
<dbReference type="Pfam" id="PF02104">
    <property type="entry name" value="SURF1"/>
    <property type="match status" value="1"/>
</dbReference>
<comment type="caution">
    <text evidence="7">The sequence shown here is derived from an EMBL/GenBank/DDBJ whole genome shotgun (WGS) entry which is preliminary data.</text>
</comment>
<keyword evidence="6" id="KW-1003">Cell membrane</keyword>
<organism evidence="7 8">
    <name type="scientific">Ferrovibrio xuzhouensis</name>
    <dbReference type="NCBI Taxonomy" id="1576914"/>
    <lineage>
        <taxon>Bacteria</taxon>
        <taxon>Pseudomonadati</taxon>
        <taxon>Pseudomonadota</taxon>
        <taxon>Alphaproteobacteria</taxon>
        <taxon>Rhodospirillales</taxon>
        <taxon>Rhodospirillaceae</taxon>
        <taxon>Ferrovibrio</taxon>
    </lineage>
</organism>
<dbReference type="PROSITE" id="PS50895">
    <property type="entry name" value="SURF1"/>
    <property type="match status" value="1"/>
</dbReference>
<proteinExistence type="inferred from homology"/>
<evidence type="ECO:0000256" key="5">
    <source>
        <dbReference type="ARBA" id="ARBA00023136"/>
    </source>
</evidence>
<dbReference type="CDD" id="cd06662">
    <property type="entry name" value="SURF1"/>
    <property type="match status" value="1"/>
</dbReference>
<dbReference type="InterPro" id="IPR045214">
    <property type="entry name" value="Surf1/Surf4"/>
</dbReference>
<dbReference type="RefSeq" id="WP_379729686.1">
    <property type="nucleotide sequence ID" value="NZ_JBHRYJ010000006.1"/>
</dbReference>